<evidence type="ECO:0000313" key="4">
    <source>
        <dbReference type="Proteomes" id="UP000283509"/>
    </source>
</evidence>
<dbReference type="OrthoDB" id="6345442at2759"/>
<dbReference type="InterPro" id="IPR058831">
    <property type="entry name" value="LolA-like_dom_2nd"/>
</dbReference>
<dbReference type="EMBL" id="QCYY01000983">
    <property type="protein sequence ID" value="ROT81399.1"/>
    <property type="molecule type" value="Genomic_DNA"/>
</dbReference>
<comment type="caution">
    <text evidence="3">The sequence shown here is derived from an EMBL/GenBank/DDBJ whole genome shotgun (WGS) entry which is preliminary data.</text>
</comment>
<sequence>MVRPGMVRMVAAIVTVLATVDASQRKTQYCDVIPDALDPPPHPEVTNQYTCSMEVVSDAPENPGDPNMRLEMFVKEVYDEPGNMFSMQIASKYYVERYILNWNTKQMLFIHTSKNSNEVRECVPRPLSEGVIFFPPILGSGQNLSVSHIVGPGAVLGILNWNETHYKGEYSFRGMTADRWDWCGLKEFENETGSHNISMATYWSSSKWSMPVMPTAEASIPLGWEVEVHEPQGGGSHGYYTVETLVHNIMDFSPGVVDYEEFRIPEGLFCEGMVPLEGHPFPDFSKDRLFTFSMEMRDSRVKDFTWADGWYDFEKQLYRIDHEIMSTPRERITATEVFDFNDGLAFTFGKKIARCRITIVNDTRTDWSDITGIGHLWADSPNAFFGSDLVNYTYYGRRFERYMEGDEWRASRSDWPLDVTGGNNQMLWQWTFANKNVTTVTSLGDHLYVERQVPIGLSVTALHDFQTSFGHVAKGSSFEYQIYDFNLESSAKFDLYSDGGDFDVYNCYSANWRDHLKFKLDVSSWPEIVNTALLTSSRFNEYWQVLLAKTGTVSTLRITRVKTIVEESNEVWIEFVLLYRHPEIGELDSELYSHLTPGFTAHTLIATAINNGEISFGGQKPGGGEFSLEAVRGSLALVVDADCTTTTAQPPTTHHTGPTNATTPYVPPGDNVIYTSGDLVAGVGVGLSVVGTGFRASRRTFLVVVKRLHVTLMNCCKN</sequence>
<organism evidence="3 4">
    <name type="scientific">Penaeus vannamei</name>
    <name type="common">Whiteleg shrimp</name>
    <name type="synonym">Litopenaeus vannamei</name>
    <dbReference type="NCBI Taxonomy" id="6689"/>
    <lineage>
        <taxon>Eukaryota</taxon>
        <taxon>Metazoa</taxon>
        <taxon>Ecdysozoa</taxon>
        <taxon>Arthropoda</taxon>
        <taxon>Crustacea</taxon>
        <taxon>Multicrustacea</taxon>
        <taxon>Malacostraca</taxon>
        <taxon>Eumalacostraca</taxon>
        <taxon>Eucarida</taxon>
        <taxon>Decapoda</taxon>
        <taxon>Dendrobranchiata</taxon>
        <taxon>Penaeoidea</taxon>
        <taxon>Penaeidae</taxon>
        <taxon>Penaeus</taxon>
    </lineage>
</organism>
<proteinExistence type="predicted"/>
<keyword evidence="4" id="KW-1185">Reference proteome</keyword>
<name>A0A3R7MGV7_PENVA</name>
<gene>
    <name evidence="3" type="ORF">C7M84_025448</name>
</gene>
<evidence type="ECO:0000313" key="3">
    <source>
        <dbReference type="EMBL" id="ROT81399.1"/>
    </source>
</evidence>
<reference evidence="3 4" key="1">
    <citation type="submission" date="2018-04" db="EMBL/GenBank/DDBJ databases">
        <authorList>
            <person name="Zhang X."/>
            <person name="Yuan J."/>
            <person name="Li F."/>
            <person name="Xiang J."/>
        </authorList>
    </citation>
    <scope>NUCLEOTIDE SEQUENCE [LARGE SCALE GENOMIC DNA]</scope>
    <source>
        <tissue evidence="3">Muscle</tissue>
    </source>
</reference>
<evidence type="ECO:0000256" key="1">
    <source>
        <dbReference type="SAM" id="SignalP"/>
    </source>
</evidence>
<dbReference type="PANTHER" id="PTHR36902:SF1">
    <property type="entry name" value="ENRICHED IN SURFACE-LABELED PROTEOME PROTEIN 9"/>
    <property type="match status" value="1"/>
</dbReference>
<protein>
    <recommendedName>
        <fullName evidence="2">LolA-like domain-containing protein</fullName>
    </recommendedName>
</protein>
<dbReference type="PANTHER" id="PTHR36902">
    <property type="entry name" value="ENRICHED IN SURFACE-LABELED PROTEOME PROTEIN 9"/>
    <property type="match status" value="1"/>
</dbReference>
<feature type="domain" description="LolA-like" evidence="2">
    <location>
        <begin position="265"/>
        <end position="508"/>
    </location>
</feature>
<evidence type="ECO:0000259" key="2">
    <source>
        <dbReference type="Pfam" id="PF25898"/>
    </source>
</evidence>
<dbReference type="Pfam" id="PF25898">
    <property type="entry name" value="LolA_2nd_metazoa"/>
    <property type="match status" value="1"/>
</dbReference>
<feature type="signal peptide" evidence="1">
    <location>
        <begin position="1"/>
        <end position="22"/>
    </location>
</feature>
<accession>A0A3R7MGV7</accession>
<dbReference type="Proteomes" id="UP000283509">
    <property type="component" value="Unassembled WGS sequence"/>
</dbReference>
<dbReference type="AlphaFoldDB" id="A0A3R7MGV7"/>
<keyword evidence="1" id="KW-0732">Signal</keyword>
<reference evidence="3 4" key="2">
    <citation type="submission" date="2019-01" db="EMBL/GenBank/DDBJ databases">
        <title>The decoding of complex shrimp genome reveals the adaptation for benthos swimmer, frequently molting mechanism and breeding impact on genome.</title>
        <authorList>
            <person name="Sun Y."/>
            <person name="Gao Y."/>
            <person name="Yu Y."/>
        </authorList>
    </citation>
    <scope>NUCLEOTIDE SEQUENCE [LARGE SCALE GENOMIC DNA]</scope>
    <source>
        <tissue evidence="3">Muscle</tissue>
    </source>
</reference>
<feature type="chain" id="PRO_5018673930" description="LolA-like domain-containing protein" evidence="1">
    <location>
        <begin position="23"/>
        <end position="718"/>
    </location>
</feature>